<dbReference type="Pfam" id="PF00480">
    <property type="entry name" value="ROK"/>
    <property type="match status" value="2"/>
</dbReference>
<dbReference type="Gene3D" id="1.10.10.10">
    <property type="entry name" value="Winged helix-like DNA-binding domain superfamily/Winged helix DNA-binding domain"/>
    <property type="match status" value="1"/>
</dbReference>
<name>A0A941D5I6_9MICO</name>
<gene>
    <name evidence="2" type="ORF">KC207_00825</name>
</gene>
<sequence>MSHRSVGETSLAIRDVSAARCAVALRDHGHATVADVARRLGLSRPTVEAGLSAMVARAMVVETDGHTAGGRGVGRPARLFAFNNAAGYFIGVDIGIHRIRVAVADLAGGVVSWVDEQAPTGMSGPARLSMVKDLVHQALHSADVSVSDVVALAAAVSGMVNAEGRLIASVLLSEWEGVDVAGHLRAEFNCAVIVENDMRLAALAEHRFGAARLMDDVVFFFAGHRIAMGLLIDGELRRGHNSAAGEIGEMAFGTMLNASGDLTWRAAATGEEVFRQAAAGDAGSQAEVAEFVEGLAAGMALVTMAIDPDIVVIGGGLSGAGDVLLEPLRDSINAQIRVPVRPAIRGSELGTEAVVLGALALAGNEATDVRLGVRGLPAVSIDVAGARSSAQQGGRS</sequence>
<dbReference type="InterPro" id="IPR000600">
    <property type="entry name" value="ROK"/>
</dbReference>
<dbReference type="CDD" id="cd23763">
    <property type="entry name" value="ASKHA_ATPase_ROK"/>
    <property type="match status" value="1"/>
</dbReference>
<dbReference type="RefSeq" id="WP_211600997.1">
    <property type="nucleotide sequence ID" value="NZ_JAGSNF010000001.1"/>
</dbReference>
<evidence type="ECO:0000256" key="1">
    <source>
        <dbReference type="ARBA" id="ARBA00006479"/>
    </source>
</evidence>
<accession>A0A941D5I6</accession>
<organism evidence="2 3">
    <name type="scientific">Phycicoccus avicenniae</name>
    <dbReference type="NCBI Taxonomy" id="2828860"/>
    <lineage>
        <taxon>Bacteria</taxon>
        <taxon>Bacillati</taxon>
        <taxon>Actinomycetota</taxon>
        <taxon>Actinomycetes</taxon>
        <taxon>Micrococcales</taxon>
        <taxon>Intrasporangiaceae</taxon>
        <taxon>Phycicoccus</taxon>
    </lineage>
</organism>
<dbReference type="Proteomes" id="UP000677016">
    <property type="component" value="Unassembled WGS sequence"/>
</dbReference>
<comment type="caution">
    <text evidence="2">The sequence shown here is derived from an EMBL/GenBank/DDBJ whole genome shotgun (WGS) entry which is preliminary data.</text>
</comment>
<dbReference type="InterPro" id="IPR036388">
    <property type="entry name" value="WH-like_DNA-bd_sf"/>
</dbReference>
<proteinExistence type="inferred from homology"/>
<dbReference type="InterPro" id="IPR036390">
    <property type="entry name" value="WH_DNA-bd_sf"/>
</dbReference>
<evidence type="ECO:0000313" key="3">
    <source>
        <dbReference type="Proteomes" id="UP000677016"/>
    </source>
</evidence>
<evidence type="ECO:0000313" key="2">
    <source>
        <dbReference type="EMBL" id="MBR7741836.1"/>
    </source>
</evidence>
<reference evidence="2" key="1">
    <citation type="submission" date="2021-04" db="EMBL/GenBank/DDBJ databases">
        <title>Phycicoccus avicenniae sp. nov., a novel endophytic actinomycetes isolated from branch of Avicennia mariana.</title>
        <authorList>
            <person name="Tuo L."/>
        </authorList>
    </citation>
    <scope>NUCLEOTIDE SEQUENCE</scope>
    <source>
        <strain evidence="2">BSK3Z-2</strain>
    </source>
</reference>
<keyword evidence="3" id="KW-1185">Reference proteome</keyword>
<comment type="similarity">
    <text evidence="1">Belongs to the ROK (NagC/XylR) family.</text>
</comment>
<dbReference type="PANTHER" id="PTHR18964">
    <property type="entry name" value="ROK (REPRESSOR, ORF, KINASE) FAMILY"/>
    <property type="match status" value="1"/>
</dbReference>
<dbReference type="AlphaFoldDB" id="A0A941D5I6"/>
<protein>
    <submittedName>
        <fullName evidence="2">ROK family protein</fullName>
    </submittedName>
</protein>
<dbReference type="PANTHER" id="PTHR18964:SF149">
    <property type="entry name" value="BIFUNCTIONAL UDP-N-ACETYLGLUCOSAMINE 2-EPIMERASE_N-ACETYLMANNOSAMINE KINASE"/>
    <property type="match status" value="1"/>
</dbReference>
<dbReference type="SUPFAM" id="SSF46785">
    <property type="entry name" value="Winged helix' DNA-binding domain"/>
    <property type="match status" value="1"/>
</dbReference>
<dbReference type="InterPro" id="IPR043129">
    <property type="entry name" value="ATPase_NBD"/>
</dbReference>
<dbReference type="Gene3D" id="3.30.420.40">
    <property type="match status" value="4"/>
</dbReference>
<dbReference type="SUPFAM" id="SSF53067">
    <property type="entry name" value="Actin-like ATPase domain"/>
    <property type="match status" value="1"/>
</dbReference>
<dbReference type="EMBL" id="JAGSNF010000001">
    <property type="protein sequence ID" value="MBR7741836.1"/>
    <property type="molecule type" value="Genomic_DNA"/>
</dbReference>